<evidence type="ECO:0000313" key="2">
    <source>
        <dbReference type="Proteomes" id="UP000000268"/>
    </source>
</evidence>
<sequence>MNVWIQQTKSWKSLGLPPDDLRLTAPPGAALLQSHLMTAW</sequence>
<protein>
    <submittedName>
        <fullName evidence="1">Uncharacterized protein</fullName>
    </submittedName>
</protein>
<dbReference type="HOGENOM" id="CLU_3283113_0_0_3"/>
<dbReference type="KEGG" id="amr:AM1_2439"/>
<name>B0C456_ACAM1</name>
<dbReference type="AlphaFoldDB" id="B0C456"/>
<reference evidence="1 2" key="1">
    <citation type="journal article" date="2008" name="Proc. Natl. Acad. Sci. U.S.A.">
        <title>Niche adaptation and genome expansion in the chlorophyll d-producing cyanobacterium Acaryochloris marina.</title>
        <authorList>
            <person name="Swingley W.D."/>
            <person name="Chen M."/>
            <person name="Cheung P.C."/>
            <person name="Conrad A.L."/>
            <person name="Dejesa L.C."/>
            <person name="Hao J."/>
            <person name="Honchak B.M."/>
            <person name="Karbach L.E."/>
            <person name="Kurdoglu A."/>
            <person name="Lahiri S."/>
            <person name="Mastrian S.D."/>
            <person name="Miyashita H."/>
            <person name="Page L."/>
            <person name="Ramakrishna P."/>
            <person name="Satoh S."/>
            <person name="Sattley W.M."/>
            <person name="Shimada Y."/>
            <person name="Taylor H.L."/>
            <person name="Tomo T."/>
            <person name="Tsuchiya T."/>
            <person name="Wang Z.T."/>
            <person name="Raymond J."/>
            <person name="Mimuro M."/>
            <person name="Blankenship R.E."/>
            <person name="Touchman J.W."/>
        </authorList>
    </citation>
    <scope>NUCLEOTIDE SEQUENCE [LARGE SCALE GENOMIC DNA]</scope>
    <source>
        <strain evidence="2">MBIC 11017</strain>
    </source>
</reference>
<organism evidence="1 2">
    <name type="scientific">Acaryochloris marina (strain MBIC 11017)</name>
    <dbReference type="NCBI Taxonomy" id="329726"/>
    <lineage>
        <taxon>Bacteria</taxon>
        <taxon>Bacillati</taxon>
        <taxon>Cyanobacteriota</taxon>
        <taxon>Cyanophyceae</taxon>
        <taxon>Acaryochloridales</taxon>
        <taxon>Acaryochloridaceae</taxon>
        <taxon>Acaryochloris</taxon>
    </lineage>
</organism>
<gene>
    <name evidence="1" type="ordered locus">AM1_2439</name>
</gene>
<dbReference type="Proteomes" id="UP000000268">
    <property type="component" value="Chromosome"/>
</dbReference>
<proteinExistence type="predicted"/>
<accession>B0C456</accession>
<dbReference type="EMBL" id="CP000828">
    <property type="protein sequence ID" value="ABW27447.1"/>
    <property type="molecule type" value="Genomic_DNA"/>
</dbReference>
<keyword evidence="2" id="KW-1185">Reference proteome</keyword>
<evidence type="ECO:0000313" key="1">
    <source>
        <dbReference type="EMBL" id="ABW27447.1"/>
    </source>
</evidence>
<dbReference type="STRING" id="329726.AM1_2439"/>